<comment type="caution">
    <text evidence="2">The sequence shown here is derived from an EMBL/GenBank/DDBJ whole genome shotgun (WGS) entry which is preliminary data.</text>
</comment>
<protein>
    <submittedName>
        <fullName evidence="2">Uncharacterized protein</fullName>
    </submittedName>
</protein>
<proteinExistence type="predicted"/>
<evidence type="ECO:0000313" key="3">
    <source>
        <dbReference type="Proteomes" id="UP000499080"/>
    </source>
</evidence>
<organism evidence="2 3">
    <name type="scientific">Araneus ventricosus</name>
    <name type="common">Orbweaver spider</name>
    <name type="synonym">Epeira ventricosa</name>
    <dbReference type="NCBI Taxonomy" id="182803"/>
    <lineage>
        <taxon>Eukaryota</taxon>
        <taxon>Metazoa</taxon>
        <taxon>Ecdysozoa</taxon>
        <taxon>Arthropoda</taxon>
        <taxon>Chelicerata</taxon>
        <taxon>Arachnida</taxon>
        <taxon>Araneae</taxon>
        <taxon>Araneomorphae</taxon>
        <taxon>Entelegynae</taxon>
        <taxon>Araneoidea</taxon>
        <taxon>Araneidae</taxon>
        <taxon>Araneus</taxon>
    </lineage>
</organism>
<evidence type="ECO:0000313" key="2">
    <source>
        <dbReference type="EMBL" id="GBO38105.1"/>
    </source>
</evidence>
<dbReference type="OrthoDB" id="1434354at2759"/>
<accession>A0A4Y2WKT7</accession>
<reference evidence="2 3" key="1">
    <citation type="journal article" date="2019" name="Sci. Rep.">
        <title>Orb-weaving spider Araneus ventricosus genome elucidates the spidroin gene catalogue.</title>
        <authorList>
            <person name="Kono N."/>
            <person name="Nakamura H."/>
            <person name="Ohtoshi R."/>
            <person name="Moran D.A.P."/>
            <person name="Shinohara A."/>
            <person name="Yoshida Y."/>
            <person name="Fujiwara M."/>
            <person name="Mori M."/>
            <person name="Tomita M."/>
            <person name="Arakawa K."/>
        </authorList>
    </citation>
    <scope>NUCLEOTIDE SEQUENCE [LARGE SCALE GENOMIC DNA]</scope>
</reference>
<dbReference type="AlphaFoldDB" id="A0A4Y2WKT7"/>
<dbReference type="EMBL" id="BGPR01062726">
    <property type="protein sequence ID" value="GBO38105.1"/>
    <property type="molecule type" value="Genomic_DNA"/>
</dbReference>
<keyword evidence="3" id="KW-1185">Reference proteome</keyword>
<sequence length="113" mass="12630">MECSKENRTGELGKPLYSIIYDFENLSYANAVSVKTPLKPGVLGRKRHELDFPNLDGYLPHPQTPSYNLPLRRTEMAVVGKGIGPLPCLSPKQSRTSPPLRRSQPPQTGLRRC</sequence>
<gene>
    <name evidence="2" type="ORF">AVEN_75243_1</name>
</gene>
<name>A0A4Y2WKT7_ARAVE</name>
<dbReference type="Proteomes" id="UP000499080">
    <property type="component" value="Unassembled WGS sequence"/>
</dbReference>
<evidence type="ECO:0000256" key="1">
    <source>
        <dbReference type="SAM" id="MobiDB-lite"/>
    </source>
</evidence>
<feature type="region of interest" description="Disordered" evidence="1">
    <location>
        <begin position="83"/>
        <end position="113"/>
    </location>
</feature>